<dbReference type="AlphaFoldDB" id="A0AAV6I7L1"/>
<gene>
    <name evidence="1" type="ORF">RHGRI_030670</name>
</gene>
<evidence type="ECO:0000313" key="2">
    <source>
        <dbReference type="Proteomes" id="UP000823749"/>
    </source>
</evidence>
<name>A0AAV6I7L1_9ERIC</name>
<dbReference type="EMBL" id="JACTNZ010000011">
    <property type="protein sequence ID" value="KAG5523760.1"/>
    <property type="molecule type" value="Genomic_DNA"/>
</dbReference>
<accession>A0AAV6I7L1</accession>
<protein>
    <submittedName>
        <fullName evidence="1">Uncharacterized protein</fullName>
    </submittedName>
</protein>
<dbReference type="Proteomes" id="UP000823749">
    <property type="component" value="Chromosome 11"/>
</dbReference>
<keyword evidence="2" id="KW-1185">Reference proteome</keyword>
<organism evidence="1 2">
    <name type="scientific">Rhododendron griersonianum</name>
    <dbReference type="NCBI Taxonomy" id="479676"/>
    <lineage>
        <taxon>Eukaryota</taxon>
        <taxon>Viridiplantae</taxon>
        <taxon>Streptophyta</taxon>
        <taxon>Embryophyta</taxon>
        <taxon>Tracheophyta</taxon>
        <taxon>Spermatophyta</taxon>
        <taxon>Magnoliopsida</taxon>
        <taxon>eudicotyledons</taxon>
        <taxon>Gunneridae</taxon>
        <taxon>Pentapetalae</taxon>
        <taxon>asterids</taxon>
        <taxon>Ericales</taxon>
        <taxon>Ericaceae</taxon>
        <taxon>Ericoideae</taxon>
        <taxon>Rhodoreae</taxon>
        <taxon>Rhododendron</taxon>
    </lineage>
</organism>
<evidence type="ECO:0000313" key="1">
    <source>
        <dbReference type="EMBL" id="KAG5523760.1"/>
    </source>
</evidence>
<reference evidence="1" key="1">
    <citation type="submission" date="2020-08" db="EMBL/GenBank/DDBJ databases">
        <title>Plant Genome Project.</title>
        <authorList>
            <person name="Zhang R.-G."/>
        </authorList>
    </citation>
    <scope>NUCLEOTIDE SEQUENCE</scope>
    <source>
        <strain evidence="1">WSP0</strain>
        <tissue evidence="1">Leaf</tissue>
    </source>
</reference>
<comment type="caution">
    <text evidence="1">The sequence shown here is derived from an EMBL/GenBank/DDBJ whole genome shotgun (WGS) entry which is preliminary data.</text>
</comment>
<sequence length="136" mass="15069">MGYCKWVHSESGYGWDFDGLVVVKGKREKIEMGFGLEGVFGGLGEGEQEVVANWNGEKGHCFLSPSDEVQIYLVLRSLLELLGSAAVISLSSAPQLLPLRVLRLRRFFELCSAVSSSFKAPSFLRALLHSRCLFEL</sequence>
<proteinExistence type="predicted"/>